<dbReference type="AlphaFoldDB" id="A0A6V7TXJ8"/>
<dbReference type="InterPro" id="IPR001810">
    <property type="entry name" value="F-box_dom"/>
</dbReference>
<dbReference type="Proteomes" id="UP000580250">
    <property type="component" value="Unassembled WGS sequence"/>
</dbReference>
<gene>
    <name evidence="2" type="ORF">MENT_LOCUS5794</name>
</gene>
<protein>
    <recommendedName>
        <fullName evidence="1">F-box domain-containing protein</fullName>
    </recommendedName>
</protein>
<dbReference type="PROSITE" id="PS50181">
    <property type="entry name" value="FBOX"/>
    <property type="match status" value="1"/>
</dbReference>
<evidence type="ECO:0000313" key="3">
    <source>
        <dbReference type="Proteomes" id="UP000580250"/>
    </source>
</evidence>
<evidence type="ECO:0000313" key="2">
    <source>
        <dbReference type="EMBL" id="CAD2138393.1"/>
    </source>
</evidence>
<feature type="domain" description="F-box" evidence="1">
    <location>
        <begin position="1"/>
        <end position="50"/>
    </location>
</feature>
<name>A0A6V7TXJ8_MELEN</name>
<dbReference type="OrthoDB" id="5281164at2759"/>
<organism evidence="2 3">
    <name type="scientific">Meloidogyne enterolobii</name>
    <name type="common">Root-knot nematode worm</name>
    <name type="synonym">Meloidogyne mayaguensis</name>
    <dbReference type="NCBI Taxonomy" id="390850"/>
    <lineage>
        <taxon>Eukaryota</taxon>
        <taxon>Metazoa</taxon>
        <taxon>Ecdysozoa</taxon>
        <taxon>Nematoda</taxon>
        <taxon>Chromadorea</taxon>
        <taxon>Rhabditida</taxon>
        <taxon>Tylenchina</taxon>
        <taxon>Tylenchomorpha</taxon>
        <taxon>Tylenchoidea</taxon>
        <taxon>Meloidogynidae</taxon>
        <taxon>Meloidogyninae</taxon>
        <taxon>Meloidogyne</taxon>
    </lineage>
</organism>
<reference evidence="2 3" key="1">
    <citation type="submission" date="2020-08" db="EMBL/GenBank/DDBJ databases">
        <authorList>
            <person name="Koutsovoulos G."/>
            <person name="Danchin GJ E."/>
        </authorList>
    </citation>
    <scope>NUCLEOTIDE SEQUENCE [LARGE SCALE GENOMIC DNA]</scope>
</reference>
<comment type="caution">
    <text evidence="2">The sequence shown here is derived from an EMBL/GenBank/DDBJ whole genome shotgun (WGS) entry which is preliminary data.</text>
</comment>
<evidence type="ECO:0000259" key="1">
    <source>
        <dbReference type="PROSITE" id="PS50181"/>
    </source>
</evidence>
<dbReference type="EMBL" id="CAJEWN010000021">
    <property type="protein sequence ID" value="CAD2138393.1"/>
    <property type="molecule type" value="Genomic_DNA"/>
</dbReference>
<sequence length="88" mass="10294">MLSLPSEAQFDVLKCLNFSQLISIKQTGSYFYNLINKHEGGLAREKLRELAIFDFDFLRKSPSYKLIDLESGIFEFTLNDHLKKKVKY</sequence>
<accession>A0A6V7TXJ8</accession>
<proteinExistence type="predicted"/>